<organism evidence="1 2">
    <name type="scientific">Telmatospirillum siberiense</name>
    <dbReference type="NCBI Taxonomy" id="382514"/>
    <lineage>
        <taxon>Bacteria</taxon>
        <taxon>Pseudomonadati</taxon>
        <taxon>Pseudomonadota</taxon>
        <taxon>Alphaproteobacteria</taxon>
        <taxon>Rhodospirillales</taxon>
        <taxon>Rhodospirillaceae</taxon>
        <taxon>Telmatospirillum</taxon>
    </lineage>
</organism>
<dbReference type="Pfam" id="PF22396">
    <property type="entry name" value="DUF6976"/>
    <property type="match status" value="1"/>
</dbReference>
<dbReference type="EMBL" id="PIUM01000007">
    <property type="protein sequence ID" value="PKU24906.1"/>
    <property type="molecule type" value="Genomic_DNA"/>
</dbReference>
<dbReference type="RefSeq" id="WP_101250166.1">
    <property type="nucleotide sequence ID" value="NZ_PIUM01000007.1"/>
</dbReference>
<dbReference type="AlphaFoldDB" id="A0A2N3PWY4"/>
<proteinExistence type="predicted"/>
<accession>A0A2N3PWY4</accession>
<dbReference type="Proteomes" id="UP000233293">
    <property type="component" value="Unassembled WGS sequence"/>
</dbReference>
<dbReference type="InterPro" id="IPR054249">
    <property type="entry name" value="DUF6976"/>
</dbReference>
<name>A0A2N3PWY4_9PROT</name>
<gene>
    <name evidence="1" type="ORF">CWS72_08485</name>
</gene>
<dbReference type="OrthoDB" id="5622143at2"/>
<sequence length="327" mass="36131">MRAMLSVEEVKALLNTGKRLLLSGDEDLLRQLPRGQWVGGTTPYFIGEKGGVMTRAKIFANVLPPEVVSFETRFYSESQLPGIVADEPCHGFSFVIIPAFTRTHQSFAENVQSYPCIFDRPLVGWIAGVALEEIGKRKAKVVDGQTGRWSDNNAICLHAGLSENIAAEVGIVNPFIQGAGDTITVDRPGFRFREAHVNGVSVNLAEYFLSQGIDHRLPLVANYSGAMVNVSIKSIDQAAKRVAFYAPLFPHIDYRLAVPVEDYQAAFTREFNKICADPTLSMNCILNFIYGDLEGKRIGDFMGPITFGEIAYGLLNQTLVYMVLRKT</sequence>
<comment type="caution">
    <text evidence="1">The sequence shown here is derived from an EMBL/GenBank/DDBJ whole genome shotgun (WGS) entry which is preliminary data.</text>
</comment>
<evidence type="ECO:0000313" key="1">
    <source>
        <dbReference type="EMBL" id="PKU24906.1"/>
    </source>
</evidence>
<reference evidence="2" key="1">
    <citation type="submission" date="2017-12" db="EMBL/GenBank/DDBJ databases">
        <title>Draft genome sequence of Telmatospirillum siberiense 26-4b1T, an acidotolerant peatland alphaproteobacterium potentially involved in sulfur cycling.</title>
        <authorList>
            <person name="Hausmann B."/>
            <person name="Pjevac P."/>
            <person name="Schreck K."/>
            <person name="Herbold C.W."/>
            <person name="Daims H."/>
            <person name="Wagner M."/>
            <person name="Pester M."/>
            <person name="Loy A."/>
        </authorList>
    </citation>
    <scope>NUCLEOTIDE SEQUENCE [LARGE SCALE GENOMIC DNA]</scope>
    <source>
        <strain evidence="2">26-4b1</strain>
    </source>
</reference>
<evidence type="ECO:0000313" key="2">
    <source>
        <dbReference type="Proteomes" id="UP000233293"/>
    </source>
</evidence>
<protein>
    <submittedName>
        <fullName evidence="1">Uncharacterized protein</fullName>
    </submittedName>
</protein>
<keyword evidence="2" id="KW-1185">Reference proteome</keyword>